<dbReference type="Gene3D" id="1.20.140.10">
    <property type="entry name" value="Butyryl-CoA Dehydrogenase, subunit A, domain 3"/>
    <property type="match status" value="1"/>
</dbReference>
<proteinExistence type="predicted"/>
<dbReference type="InterPro" id="IPR050741">
    <property type="entry name" value="Acyl-CoA_dehydrogenase"/>
</dbReference>
<evidence type="ECO:0000256" key="2">
    <source>
        <dbReference type="SAM" id="MobiDB-lite"/>
    </source>
</evidence>
<dbReference type="GO" id="GO:0005737">
    <property type="term" value="C:cytoplasm"/>
    <property type="evidence" value="ECO:0007669"/>
    <property type="project" value="TreeGrafter"/>
</dbReference>
<gene>
    <name evidence="4" type="primary">actVA</name>
    <name evidence="4" type="ORF">SCMC78_30320</name>
</gene>
<evidence type="ECO:0000256" key="1">
    <source>
        <dbReference type="ARBA" id="ARBA00023002"/>
    </source>
</evidence>
<dbReference type="GO" id="GO:0033539">
    <property type="term" value="P:fatty acid beta-oxidation using acyl-CoA dehydrogenase"/>
    <property type="evidence" value="ECO:0007669"/>
    <property type="project" value="TreeGrafter"/>
</dbReference>
<dbReference type="InterPro" id="IPR046373">
    <property type="entry name" value="Acyl-CoA_Oxase/DH_mid-dom_sf"/>
</dbReference>
<organism evidence="4">
    <name type="scientific">Streptomyces sp. CMC78</name>
    <dbReference type="NCBI Taxonomy" id="3231512"/>
    <lineage>
        <taxon>Bacteria</taxon>
        <taxon>Bacillati</taxon>
        <taxon>Actinomycetota</taxon>
        <taxon>Actinomycetes</taxon>
        <taxon>Kitasatosporales</taxon>
        <taxon>Streptomycetaceae</taxon>
        <taxon>Streptomyces</taxon>
    </lineage>
</organism>
<dbReference type="AlphaFoldDB" id="A0AB33KFQ6"/>
<feature type="compositionally biased region" description="Low complexity" evidence="2">
    <location>
        <begin position="368"/>
        <end position="379"/>
    </location>
</feature>
<dbReference type="PANTHER" id="PTHR48083:SF19">
    <property type="entry name" value="FLAVIN-DEPENDENT MONOOXYGENASE, OXYGENASE SUBUNIT HSAA"/>
    <property type="match status" value="1"/>
</dbReference>
<dbReference type="GO" id="GO:0016712">
    <property type="term" value="F:oxidoreductase activity, acting on paired donors, with incorporation or reduction of molecular oxygen, reduced flavin or flavoprotein as one donor, and incorporation of one atom of oxygen"/>
    <property type="evidence" value="ECO:0007669"/>
    <property type="project" value="TreeGrafter"/>
</dbReference>
<dbReference type="Gene3D" id="1.10.540.10">
    <property type="entry name" value="Acyl-CoA dehydrogenase/oxidase, N-terminal domain"/>
    <property type="match status" value="1"/>
</dbReference>
<name>A0AB33KFQ6_9ACTN</name>
<sequence>MTGRPRSATELVSAARDAAAVAARHAERADAERSLPGAVAEAVVDAGFARHFVPARHGGPAGSTSDLLSGVSALAEGCTSAAWCASVIAGAARTGAFLPAEGQSDLWSKGPDTVVAGALIPRGAAVPVPGGWRVTGAWPYTSAVGFSDWALVCAPTPLDGADVPWFFAVPRQDFRVVDSWNPVGMRGTGSNTLVVDDVFVPAHRGFAREDMITGRSVGSPARCHTAPLRLLSGVLFGAPALGAARAALRAWSEHTVSGGGAANPAAAGILARATIATDAAALLLERTARVADAAAPSALEQLRSPADCAYAVEQLVDVAERLLRTAGSSAQLAGHPLQRVWRDLHGLAGHVALRFDPAGAGYGGRLLSDTTPPDATPSSATPPGPR</sequence>
<dbReference type="GO" id="GO:0050660">
    <property type="term" value="F:flavin adenine dinucleotide binding"/>
    <property type="evidence" value="ECO:0007669"/>
    <property type="project" value="InterPro"/>
</dbReference>
<dbReference type="GO" id="GO:0003995">
    <property type="term" value="F:acyl-CoA dehydrogenase activity"/>
    <property type="evidence" value="ECO:0007669"/>
    <property type="project" value="TreeGrafter"/>
</dbReference>
<dbReference type="InterPro" id="IPR009100">
    <property type="entry name" value="AcylCoA_DH/oxidase_NM_dom_sf"/>
</dbReference>
<dbReference type="EMBL" id="AP035884">
    <property type="protein sequence ID" value="BFP53225.1"/>
    <property type="molecule type" value="Genomic_DNA"/>
</dbReference>
<dbReference type="RefSeq" id="WP_408053819.1">
    <property type="nucleotide sequence ID" value="NZ_AP035884.1"/>
</dbReference>
<dbReference type="InterPro" id="IPR036250">
    <property type="entry name" value="AcylCo_DH-like_C"/>
</dbReference>
<feature type="domain" description="Acyl-CoA dehydrogenase C-terminal" evidence="3">
    <location>
        <begin position="235"/>
        <end position="354"/>
    </location>
</feature>
<dbReference type="PIRSF" id="PIRSF016578">
    <property type="entry name" value="HsaA"/>
    <property type="match status" value="1"/>
</dbReference>
<dbReference type="PANTHER" id="PTHR48083">
    <property type="entry name" value="MEDIUM-CHAIN SPECIFIC ACYL-COA DEHYDROGENASE, MITOCHONDRIAL-RELATED"/>
    <property type="match status" value="1"/>
</dbReference>
<evidence type="ECO:0000313" key="4">
    <source>
        <dbReference type="EMBL" id="BFP53225.1"/>
    </source>
</evidence>
<dbReference type="InterPro" id="IPR013107">
    <property type="entry name" value="Acyl-CoA_DH_C"/>
</dbReference>
<reference evidence="4" key="1">
    <citation type="submission" date="2024-07" db="EMBL/GenBank/DDBJ databases">
        <title>Complete genome sequences of cellulolytic bacteria, Kitasatospora sp. CMC57 and Streptomyces sp. CMC78, isolated from Japanese agricultural soil.</title>
        <authorList>
            <person name="Hashimoto T."/>
            <person name="Ito M."/>
            <person name="Iwamoto M."/>
            <person name="Fukahori D."/>
            <person name="Shoda T."/>
            <person name="Sakoda M."/>
            <person name="Morohoshi T."/>
            <person name="Mitsuboshi M."/>
            <person name="Nishizawa T."/>
        </authorList>
    </citation>
    <scope>NUCLEOTIDE SEQUENCE</scope>
    <source>
        <strain evidence="4">CMC78</strain>
    </source>
</reference>
<keyword evidence="1" id="KW-0560">Oxidoreductase</keyword>
<accession>A0AB33KFQ6</accession>
<dbReference type="SUPFAM" id="SSF47203">
    <property type="entry name" value="Acyl-CoA dehydrogenase C-terminal domain-like"/>
    <property type="match status" value="1"/>
</dbReference>
<dbReference type="InterPro" id="IPR037069">
    <property type="entry name" value="AcylCoA_DH/ox_N_sf"/>
</dbReference>
<dbReference type="Pfam" id="PF08028">
    <property type="entry name" value="Acyl-CoA_dh_2"/>
    <property type="match status" value="1"/>
</dbReference>
<dbReference type="Gene3D" id="2.40.110.10">
    <property type="entry name" value="Butyryl-CoA Dehydrogenase, subunit A, domain 2"/>
    <property type="match status" value="1"/>
</dbReference>
<feature type="region of interest" description="Disordered" evidence="2">
    <location>
        <begin position="364"/>
        <end position="386"/>
    </location>
</feature>
<protein>
    <submittedName>
        <fullName evidence="4">Actinorhodin polyketide dimerase ActVA</fullName>
    </submittedName>
</protein>
<evidence type="ECO:0000259" key="3">
    <source>
        <dbReference type="Pfam" id="PF08028"/>
    </source>
</evidence>
<dbReference type="SUPFAM" id="SSF56645">
    <property type="entry name" value="Acyl-CoA dehydrogenase NM domain-like"/>
    <property type="match status" value="1"/>
</dbReference>
<dbReference type="KEGG" id="stcm:SCMC78_30320"/>